<name>A0A126Q4N6_ALTMA</name>
<protein>
    <recommendedName>
        <fullName evidence="3">DUF2855 domain-containing protein</fullName>
    </recommendedName>
</protein>
<sequence>MITIKSQQIWIDLQNLANTNVVTRDINISDLQQDEVLLETDSFGFSANNITYAALGFKMGYWGFFPAKSDNDDDEVHGFGIVPVWGFATVKASCHSDIKVGEKVFGYLPMASHWVIKAGKVAPHGFSDIHEKRKSISPVYDQYLRCAADPGYDKNREAWQLNFRPLYMTSFVLDDYVAEKANNETLLLSSASSKTALGTAQLLKDQKASRNASYKVVGLTSKQNVDMVKASGCYDEVYSYDELSALSSEDNSSTSSDVRYWLLDFAANGTLINDLTKQLGDSLSDVTLIGATDWKAQEKPNPKLLNAEIFFAPARVKLRQHEWGHEAFLAKYASAWRRFAEKMSDQFYEQSHRGADAITQLYLETLNGSAQTKALNVVTFD</sequence>
<gene>
    <name evidence="1" type="ORF">AVL55_19290</name>
</gene>
<reference evidence="1 2" key="1">
    <citation type="submission" date="2015-12" db="EMBL/GenBank/DDBJ databases">
        <authorList>
            <person name="Shamseldin A."/>
            <person name="Moawad H."/>
            <person name="Abd El-Rahim W.M."/>
            <person name="Sadowsky M.J."/>
        </authorList>
    </citation>
    <scope>NUCLEOTIDE SEQUENCE [LARGE SCALE GENOMIC DNA]</scope>
    <source>
        <strain evidence="1 2">D7</strain>
    </source>
</reference>
<proteinExistence type="predicted"/>
<evidence type="ECO:0000313" key="1">
    <source>
        <dbReference type="EMBL" id="AMK00116.1"/>
    </source>
</evidence>
<dbReference type="Proteomes" id="UP000063991">
    <property type="component" value="Chromosome"/>
</dbReference>
<dbReference type="RefSeq" id="WP_061096183.1">
    <property type="nucleotide sequence ID" value="NZ_CP014323.1"/>
</dbReference>
<evidence type="ECO:0008006" key="3">
    <source>
        <dbReference type="Google" id="ProtNLM"/>
    </source>
</evidence>
<dbReference type="EMBL" id="CP014323">
    <property type="protein sequence ID" value="AMK00116.1"/>
    <property type="molecule type" value="Genomic_DNA"/>
</dbReference>
<organism evidence="1 2">
    <name type="scientific">Alteromonas macleodii</name>
    <name type="common">Pseudoalteromonas macleodii</name>
    <dbReference type="NCBI Taxonomy" id="28108"/>
    <lineage>
        <taxon>Bacteria</taxon>
        <taxon>Pseudomonadati</taxon>
        <taxon>Pseudomonadota</taxon>
        <taxon>Gammaproteobacteria</taxon>
        <taxon>Alteromonadales</taxon>
        <taxon>Alteromonadaceae</taxon>
        <taxon>Alteromonas/Salinimonas group</taxon>
        <taxon>Alteromonas</taxon>
    </lineage>
</organism>
<accession>A0A126Q4N6</accession>
<dbReference type="InterPro" id="IPR021276">
    <property type="entry name" value="DUF2855"/>
</dbReference>
<dbReference type="OrthoDB" id="8953110at2"/>
<dbReference type="AlphaFoldDB" id="A0A126Q4N6"/>
<evidence type="ECO:0000313" key="2">
    <source>
        <dbReference type="Proteomes" id="UP000063991"/>
    </source>
</evidence>
<dbReference type="Pfam" id="PF11017">
    <property type="entry name" value="DUF2855"/>
    <property type="match status" value="1"/>
</dbReference>